<dbReference type="InterPro" id="IPR013114">
    <property type="entry name" value="FabA_FabZ"/>
</dbReference>
<dbReference type="RefSeq" id="WP_114368302.1">
    <property type="nucleotide sequence ID" value="NZ_QPEX01000011.1"/>
</dbReference>
<accession>A0A368KTH6</accession>
<dbReference type="OrthoDB" id="270809at2"/>
<dbReference type="SUPFAM" id="SSF54637">
    <property type="entry name" value="Thioesterase/thiol ester dehydrase-isomerase"/>
    <property type="match status" value="1"/>
</dbReference>
<dbReference type="Gene3D" id="3.10.129.10">
    <property type="entry name" value="Hotdog Thioesterase"/>
    <property type="match status" value="1"/>
</dbReference>
<dbReference type="Pfam" id="PF07977">
    <property type="entry name" value="FabA"/>
    <property type="match status" value="1"/>
</dbReference>
<dbReference type="GO" id="GO:0016829">
    <property type="term" value="F:lyase activity"/>
    <property type="evidence" value="ECO:0007669"/>
    <property type="project" value="UniProtKB-KW"/>
</dbReference>
<organism evidence="2 3">
    <name type="scientific">Bremerella cremea</name>
    <dbReference type="NCBI Taxonomy" id="1031537"/>
    <lineage>
        <taxon>Bacteria</taxon>
        <taxon>Pseudomonadati</taxon>
        <taxon>Planctomycetota</taxon>
        <taxon>Planctomycetia</taxon>
        <taxon>Pirellulales</taxon>
        <taxon>Pirellulaceae</taxon>
        <taxon>Bremerella</taxon>
    </lineage>
</organism>
<reference evidence="2 3" key="1">
    <citation type="submission" date="2018-07" db="EMBL/GenBank/DDBJ databases">
        <title>Comparative genomes isolates from brazilian mangrove.</title>
        <authorList>
            <person name="De Araujo J.E."/>
            <person name="Taketani R.G."/>
            <person name="Silva M.C.P."/>
            <person name="Lourenco M.V."/>
            <person name="Oliveira V.M."/>
            <person name="Andreote F.D."/>
        </authorList>
    </citation>
    <scope>NUCLEOTIDE SEQUENCE [LARGE SCALE GENOMIC DNA]</scope>
    <source>
        <strain evidence="2 3">HEX PRIS-MGV</strain>
    </source>
</reference>
<gene>
    <name evidence="2" type="ORF">DTL42_08605</name>
</gene>
<evidence type="ECO:0000313" key="2">
    <source>
        <dbReference type="EMBL" id="RCS52878.1"/>
    </source>
</evidence>
<dbReference type="EMBL" id="QPEX01000011">
    <property type="protein sequence ID" value="RCS52878.1"/>
    <property type="molecule type" value="Genomic_DNA"/>
</dbReference>
<protein>
    <submittedName>
        <fullName evidence="2">Beta-hydroxyacyl-ACP dehydratase</fullName>
    </submittedName>
</protein>
<comment type="caution">
    <text evidence="2">The sequence shown here is derived from an EMBL/GenBank/DDBJ whole genome shotgun (WGS) entry which is preliminary data.</text>
</comment>
<dbReference type="Proteomes" id="UP000253562">
    <property type="component" value="Unassembled WGS sequence"/>
</dbReference>
<sequence length="182" mass="20378">MRWFWIDKFIEFESGKSAKSVKCVSLAEDHLHDHFRYLPVMPHSLVIEGIAQTGGVLAGEVYDFRERVVLAKVAKATFHGTAHPGDQLTYTAVMNDIRENGAYVSATSHIGDKLHAEVELFFAHLSDKEGEHRELFFPADFLSMLRLMGLYNVGKAKDGSPLQPPEYMVQAEIELAKTPSVS</sequence>
<name>A0A368KTH6_9BACT</name>
<dbReference type="InterPro" id="IPR029069">
    <property type="entry name" value="HotDog_dom_sf"/>
</dbReference>
<proteinExistence type="predicted"/>
<evidence type="ECO:0000313" key="3">
    <source>
        <dbReference type="Proteomes" id="UP000253562"/>
    </source>
</evidence>
<dbReference type="PANTHER" id="PTHR30272:SF1">
    <property type="entry name" value="3-HYDROXYACYL-[ACYL-CARRIER-PROTEIN] DEHYDRATASE"/>
    <property type="match status" value="1"/>
</dbReference>
<keyword evidence="1" id="KW-0456">Lyase</keyword>
<evidence type="ECO:0000256" key="1">
    <source>
        <dbReference type="ARBA" id="ARBA00023239"/>
    </source>
</evidence>
<dbReference type="AlphaFoldDB" id="A0A368KTH6"/>
<dbReference type="PANTHER" id="PTHR30272">
    <property type="entry name" value="3-HYDROXYACYL-[ACYL-CARRIER-PROTEIN] DEHYDRATASE"/>
    <property type="match status" value="1"/>
</dbReference>